<evidence type="ECO:0000256" key="11">
    <source>
        <dbReference type="SAM" id="MobiDB-lite"/>
    </source>
</evidence>
<evidence type="ECO:0000256" key="1">
    <source>
        <dbReference type="ARBA" id="ARBA00004604"/>
    </source>
</evidence>
<keyword evidence="7" id="KW-0539">Nucleus</keyword>
<feature type="domain" description="TFIIS-type" evidence="12">
    <location>
        <begin position="38"/>
        <end position="78"/>
    </location>
</feature>
<dbReference type="Gene3D" id="2.20.25.10">
    <property type="match status" value="1"/>
</dbReference>
<comment type="function">
    <text evidence="9">Core component of RNA polymerase I (Pol I), a DNA-dependent RNA polymerase which synthesizes ribosomal RNA precursors using the four ribonucleoside triphosphates as substrates. Can mediate Pol I proofreading of the nascent RNA transcript. Anchors into the Pol I active site to monitor transcription fidelity and cleave mis-incorporated 5'-ribonucleotides.</text>
</comment>
<feature type="region of interest" description="Disordered" evidence="11">
    <location>
        <begin position="1"/>
        <end position="30"/>
    </location>
</feature>
<feature type="compositionally biased region" description="Polar residues" evidence="11">
    <location>
        <begin position="1"/>
        <end position="11"/>
    </location>
</feature>
<dbReference type="SMART" id="SM00440">
    <property type="entry name" value="ZnF_C2C2"/>
    <property type="match status" value="1"/>
</dbReference>
<keyword evidence="3" id="KW-0804">Transcription</keyword>
<dbReference type="EMBL" id="JAHQIW010005106">
    <property type="protein sequence ID" value="KAJ1364927.1"/>
    <property type="molecule type" value="Genomic_DNA"/>
</dbReference>
<dbReference type="CDD" id="cd10507">
    <property type="entry name" value="Zn-ribbon_RPA12"/>
    <property type="match status" value="1"/>
</dbReference>
<name>A0AAD5N8Y8_PARTN</name>
<comment type="subcellular location">
    <subcellularLocation>
        <location evidence="1">Nucleus</location>
        <location evidence="1">Nucleolus</location>
    </subcellularLocation>
</comment>
<organism evidence="13 14">
    <name type="scientific">Parelaphostrongylus tenuis</name>
    <name type="common">Meningeal worm</name>
    <dbReference type="NCBI Taxonomy" id="148309"/>
    <lineage>
        <taxon>Eukaryota</taxon>
        <taxon>Metazoa</taxon>
        <taxon>Ecdysozoa</taxon>
        <taxon>Nematoda</taxon>
        <taxon>Chromadorea</taxon>
        <taxon>Rhabditida</taxon>
        <taxon>Rhabditina</taxon>
        <taxon>Rhabditomorpha</taxon>
        <taxon>Strongyloidea</taxon>
        <taxon>Metastrongylidae</taxon>
        <taxon>Parelaphostrongylus</taxon>
    </lineage>
</organism>
<dbReference type="SUPFAM" id="SSF57783">
    <property type="entry name" value="Zinc beta-ribbon"/>
    <property type="match status" value="1"/>
</dbReference>
<dbReference type="AlphaFoldDB" id="A0AAD5N8Y8"/>
<evidence type="ECO:0000256" key="9">
    <source>
        <dbReference type="ARBA" id="ARBA00044497"/>
    </source>
</evidence>
<evidence type="ECO:0000313" key="13">
    <source>
        <dbReference type="EMBL" id="KAJ1364927.1"/>
    </source>
</evidence>
<keyword evidence="5 10" id="KW-0863">Zinc-finger</keyword>
<evidence type="ECO:0000256" key="4">
    <source>
        <dbReference type="ARBA" id="ARBA00022723"/>
    </source>
</evidence>
<dbReference type="GO" id="GO:0006363">
    <property type="term" value="P:termination of RNA polymerase I transcription"/>
    <property type="evidence" value="ECO:0007669"/>
    <property type="project" value="TreeGrafter"/>
</dbReference>
<dbReference type="InterPro" id="IPR001222">
    <property type="entry name" value="Znf_TFIIS"/>
</dbReference>
<dbReference type="GO" id="GO:0005736">
    <property type="term" value="C:RNA polymerase I complex"/>
    <property type="evidence" value="ECO:0007669"/>
    <property type="project" value="TreeGrafter"/>
</dbReference>
<dbReference type="Pfam" id="PF01096">
    <property type="entry name" value="Zn_ribbon_TFIIS"/>
    <property type="match status" value="1"/>
</dbReference>
<proteinExistence type="predicted"/>
<dbReference type="InterPro" id="IPR034004">
    <property type="entry name" value="Zn_ribbon_RPA12_C"/>
</dbReference>
<sequence length="81" mass="8834">MACARETQSTGLPDGEDLRTNGSGYGRVEHDHGGDAVVEHVCSKCGHNKASYSTMQTRSADEGQTVFYTCLNCKKKDIEYS</sequence>
<dbReference type="PANTHER" id="PTHR11239:SF14">
    <property type="entry name" value="DNA-DIRECTED RNA POLYMERASE I SUBUNIT RPA12"/>
    <property type="match status" value="1"/>
</dbReference>
<dbReference type="PROSITE" id="PS51133">
    <property type="entry name" value="ZF_TFIIS_2"/>
    <property type="match status" value="1"/>
</dbReference>
<evidence type="ECO:0000256" key="7">
    <source>
        <dbReference type="ARBA" id="ARBA00023242"/>
    </source>
</evidence>
<keyword evidence="6" id="KW-0862">Zinc</keyword>
<keyword evidence="14" id="KW-1185">Reference proteome</keyword>
<keyword evidence="3" id="KW-0240">DNA-directed RNA polymerase</keyword>
<dbReference type="GO" id="GO:0003676">
    <property type="term" value="F:nucleic acid binding"/>
    <property type="evidence" value="ECO:0007669"/>
    <property type="project" value="InterPro"/>
</dbReference>
<dbReference type="PANTHER" id="PTHR11239">
    <property type="entry name" value="DNA-DIRECTED RNA POLYMERASE"/>
    <property type="match status" value="1"/>
</dbReference>
<comment type="caution">
    <text evidence="13">The sequence shown here is derived from an EMBL/GenBank/DDBJ whole genome shotgun (WGS) entry which is preliminary data.</text>
</comment>
<reference evidence="13" key="1">
    <citation type="submission" date="2021-06" db="EMBL/GenBank/DDBJ databases">
        <title>Parelaphostrongylus tenuis whole genome reference sequence.</title>
        <authorList>
            <person name="Garwood T.J."/>
            <person name="Larsen P.A."/>
            <person name="Fountain-Jones N.M."/>
            <person name="Garbe J.R."/>
            <person name="Macchietto M.G."/>
            <person name="Kania S.A."/>
            <person name="Gerhold R.W."/>
            <person name="Richards J.E."/>
            <person name="Wolf T.M."/>
        </authorList>
    </citation>
    <scope>NUCLEOTIDE SEQUENCE</scope>
    <source>
        <strain evidence="13">MNPRO001-30</strain>
        <tissue evidence="13">Meninges</tissue>
    </source>
</reference>
<evidence type="ECO:0000256" key="10">
    <source>
        <dbReference type="PROSITE-ProRule" id="PRU00472"/>
    </source>
</evidence>
<evidence type="ECO:0000256" key="5">
    <source>
        <dbReference type="ARBA" id="ARBA00022771"/>
    </source>
</evidence>
<evidence type="ECO:0000259" key="12">
    <source>
        <dbReference type="PROSITE" id="PS51133"/>
    </source>
</evidence>
<evidence type="ECO:0000256" key="6">
    <source>
        <dbReference type="ARBA" id="ARBA00022833"/>
    </source>
</evidence>
<evidence type="ECO:0000256" key="3">
    <source>
        <dbReference type="ARBA" id="ARBA00022478"/>
    </source>
</evidence>
<dbReference type="InterPro" id="IPR012164">
    <property type="entry name" value="Rpa12/Rpb9/Rpc10/TFS"/>
</dbReference>
<evidence type="ECO:0000313" key="14">
    <source>
        <dbReference type="Proteomes" id="UP001196413"/>
    </source>
</evidence>
<dbReference type="GO" id="GO:0008270">
    <property type="term" value="F:zinc ion binding"/>
    <property type="evidence" value="ECO:0007669"/>
    <property type="project" value="UniProtKB-KW"/>
</dbReference>
<dbReference type="Proteomes" id="UP001196413">
    <property type="component" value="Unassembled WGS sequence"/>
</dbReference>
<accession>A0AAD5N8Y8</accession>
<evidence type="ECO:0000256" key="2">
    <source>
        <dbReference type="ARBA" id="ARBA00018784"/>
    </source>
</evidence>
<protein>
    <recommendedName>
        <fullName evidence="2">DNA-directed RNA polymerase I subunit RPA12</fullName>
    </recommendedName>
    <alternativeName>
        <fullName evidence="8">DNA-directed RNA polymerase I subunit H</fullName>
    </alternativeName>
</protein>
<evidence type="ECO:0000256" key="8">
    <source>
        <dbReference type="ARBA" id="ARBA00031781"/>
    </source>
</evidence>
<gene>
    <name evidence="13" type="ORF">KIN20_025124</name>
</gene>
<dbReference type="GO" id="GO:0003899">
    <property type="term" value="F:DNA-directed RNA polymerase activity"/>
    <property type="evidence" value="ECO:0007669"/>
    <property type="project" value="InterPro"/>
</dbReference>
<keyword evidence="4" id="KW-0479">Metal-binding</keyword>